<evidence type="ECO:0000313" key="15">
    <source>
        <dbReference type="EMBL" id="KAA9025185.1"/>
    </source>
</evidence>
<feature type="signal peptide" evidence="12">
    <location>
        <begin position="1"/>
        <end position="27"/>
    </location>
</feature>
<evidence type="ECO:0000313" key="16">
    <source>
        <dbReference type="Proteomes" id="UP000325933"/>
    </source>
</evidence>
<dbReference type="PANTHER" id="PTHR47234">
    <property type="match status" value="1"/>
</dbReference>
<keyword evidence="7 11" id="KW-0798">TonB box</keyword>
<keyword evidence="5 10" id="KW-0812">Transmembrane</keyword>
<evidence type="ECO:0000256" key="11">
    <source>
        <dbReference type="RuleBase" id="RU003357"/>
    </source>
</evidence>
<evidence type="ECO:0000256" key="5">
    <source>
        <dbReference type="ARBA" id="ARBA00022692"/>
    </source>
</evidence>
<evidence type="ECO:0000256" key="9">
    <source>
        <dbReference type="ARBA" id="ARBA00023237"/>
    </source>
</evidence>
<keyword evidence="12" id="KW-0732">Signal</keyword>
<dbReference type="AlphaFoldDB" id="A0A5J5HW64"/>
<dbReference type="InterPro" id="IPR036942">
    <property type="entry name" value="Beta-barrel_TonB_sf"/>
</dbReference>
<comment type="subcellular location">
    <subcellularLocation>
        <location evidence="1 10">Cell outer membrane</location>
        <topology evidence="1 10">Multi-pass membrane protein</topology>
    </subcellularLocation>
</comment>
<dbReference type="EMBL" id="VYQB01000019">
    <property type="protein sequence ID" value="KAA9012939.1"/>
    <property type="molecule type" value="Genomic_DNA"/>
</dbReference>
<keyword evidence="4" id="KW-0406">Ion transport</keyword>
<dbReference type="Proteomes" id="UP000326364">
    <property type="component" value="Unassembled WGS sequence"/>
</dbReference>
<feature type="chain" id="PRO_5023914390" evidence="12">
    <location>
        <begin position="28"/>
        <end position="862"/>
    </location>
</feature>
<dbReference type="InterPro" id="IPR011662">
    <property type="entry name" value="Secretin/TonB_short_N"/>
</dbReference>
<keyword evidence="4" id="KW-0410">Iron transport</keyword>
<evidence type="ECO:0000256" key="4">
    <source>
        <dbReference type="ARBA" id="ARBA00022496"/>
    </source>
</evidence>
<dbReference type="SMART" id="SM00965">
    <property type="entry name" value="STN"/>
    <property type="match status" value="1"/>
</dbReference>
<sequence length="862" mass="92114">MMMKIAMWAFSSAMAIVAATAPIPTIAALNQGEEFHLDRQDLADALALVGRSTNYEIIFQPRSVKGRQAPPLRGTYTAIEAVEALIKGTGLEAVDQDGAILIRERFSETTSEKTEGREIGIIVTGTRIRGGPSTSPVTTIGRQEALAAGQTDLGQIIRDLPQNFAGGQNPTLSAAGQGGFTNVSGSSALNLRGLGPDASLTLINGHRVAFDAISQGIDISSIPLAAIERIDVVADGASALYGSDAVAGVANITLRRDIDGVVTSARLGAATDGGSVTQQYNIVAGSSWRTGGFMVAADYQDSSQITARQRSYTGNVAPDATLIPAQDQISLVMAGHQAISDAIGFELDGHYMHRSTSRCLIAVVASSCYAQGSVVESTADSWSLSPALKVELSADWNARLSGTYSKSDTEIVTSVFSAGTETYRALPNYSNELKAIELGAEGPLFSLPGGEARLAVGAGYRSNTLTIDSRAVVGGIEAATEALSETRDVAFGYGELFLPLVAPANGISLIRKLNLIGALRYEDHDNIDRVTTPKLGLLYSPFESVEFKGSWGKSFKAPNLYQTGQLTNAQLVPSTRYNPAPPTNLPVLYLFGGNRDLEPERATTWTTSVAITPTFMDGFKAEIGYFNIRYRNRIASPVASSGRAFQPVYSDFIQANPSASDVLSAIDGITGVFTNLTTGTFDPAAVSAIFRNYLQNISVQRLEGVDFSASYRRDLGPYGQLSLKGSASYLDSIREIAPGLPLVEQAGIIFTLPHWRGRLGANWQRDNVNLSATGTYIGKTKDNRLSPTVKVDSFTTLDTVATIRSGAQRGLFADVEWQVGIQNLFNARPPRIRATYAAEVQADSTNHSLYGRFVNFTLTKKW</sequence>
<keyword evidence="15" id="KW-0675">Receptor</keyword>
<reference evidence="16 17" key="1">
    <citation type="submission" date="2019-09" db="EMBL/GenBank/DDBJ databases">
        <authorList>
            <person name="Feng G."/>
        </authorList>
    </citation>
    <scope>NUCLEOTIDE SEQUENCE [LARGE SCALE GENOMIC DNA]</scope>
    <source>
        <strain evidence="15 16">KACC 19283</strain>
        <strain evidence="14 17">KACC 19284</strain>
    </source>
</reference>
<keyword evidence="6" id="KW-0408">Iron</keyword>
<keyword evidence="8 10" id="KW-0472">Membrane</keyword>
<dbReference type="CDD" id="cd01347">
    <property type="entry name" value="ligand_gated_channel"/>
    <property type="match status" value="1"/>
</dbReference>
<keyword evidence="17" id="KW-1185">Reference proteome</keyword>
<evidence type="ECO:0000256" key="2">
    <source>
        <dbReference type="ARBA" id="ARBA00022448"/>
    </source>
</evidence>
<evidence type="ECO:0000256" key="7">
    <source>
        <dbReference type="ARBA" id="ARBA00023077"/>
    </source>
</evidence>
<dbReference type="Gene3D" id="3.55.50.30">
    <property type="match status" value="1"/>
</dbReference>
<organism evidence="15 16">
    <name type="scientific">Sphingobium limneticum</name>
    <dbReference type="NCBI Taxonomy" id="1007511"/>
    <lineage>
        <taxon>Bacteria</taxon>
        <taxon>Pseudomonadati</taxon>
        <taxon>Pseudomonadota</taxon>
        <taxon>Alphaproteobacteria</taxon>
        <taxon>Sphingomonadales</taxon>
        <taxon>Sphingomonadaceae</taxon>
        <taxon>Sphingobium</taxon>
    </lineage>
</organism>
<dbReference type="SUPFAM" id="SSF56935">
    <property type="entry name" value="Porins"/>
    <property type="match status" value="1"/>
</dbReference>
<dbReference type="GO" id="GO:0006826">
    <property type="term" value="P:iron ion transport"/>
    <property type="evidence" value="ECO:0007669"/>
    <property type="project" value="UniProtKB-KW"/>
</dbReference>
<evidence type="ECO:0000256" key="6">
    <source>
        <dbReference type="ARBA" id="ARBA00023004"/>
    </source>
</evidence>
<evidence type="ECO:0000259" key="13">
    <source>
        <dbReference type="SMART" id="SM00965"/>
    </source>
</evidence>
<comment type="caution">
    <text evidence="15">The sequence shown here is derived from an EMBL/GenBank/DDBJ whole genome shotgun (WGS) entry which is preliminary data.</text>
</comment>
<gene>
    <name evidence="15" type="ORF">F4U95_20110</name>
    <name evidence="14" type="ORF">F4U96_19985</name>
</gene>
<dbReference type="PROSITE" id="PS52016">
    <property type="entry name" value="TONB_DEPENDENT_REC_3"/>
    <property type="match status" value="1"/>
</dbReference>
<evidence type="ECO:0000256" key="8">
    <source>
        <dbReference type="ARBA" id="ARBA00023136"/>
    </source>
</evidence>
<dbReference type="RefSeq" id="WP_088189782.1">
    <property type="nucleotide sequence ID" value="NZ_VYPZ01000026.1"/>
</dbReference>
<dbReference type="Pfam" id="PF07660">
    <property type="entry name" value="STN"/>
    <property type="match status" value="1"/>
</dbReference>
<keyword evidence="2 10" id="KW-0813">Transport</keyword>
<evidence type="ECO:0000256" key="12">
    <source>
        <dbReference type="SAM" id="SignalP"/>
    </source>
</evidence>
<evidence type="ECO:0000256" key="10">
    <source>
        <dbReference type="PROSITE-ProRule" id="PRU01360"/>
    </source>
</evidence>
<dbReference type="Pfam" id="PF07715">
    <property type="entry name" value="Plug"/>
    <property type="match status" value="1"/>
</dbReference>
<feature type="domain" description="Secretin/TonB short N-terminal" evidence="13">
    <location>
        <begin position="55"/>
        <end position="105"/>
    </location>
</feature>
<dbReference type="EMBL" id="VYQA01000019">
    <property type="protein sequence ID" value="KAA9025185.1"/>
    <property type="molecule type" value="Genomic_DNA"/>
</dbReference>
<dbReference type="Gene3D" id="2.40.170.20">
    <property type="entry name" value="TonB-dependent receptor, beta-barrel domain"/>
    <property type="match status" value="1"/>
</dbReference>
<dbReference type="Pfam" id="PF00593">
    <property type="entry name" value="TonB_dep_Rec_b-barrel"/>
    <property type="match status" value="1"/>
</dbReference>
<dbReference type="InterPro" id="IPR000531">
    <property type="entry name" value="Beta-barrel_TonB"/>
</dbReference>
<evidence type="ECO:0000313" key="17">
    <source>
        <dbReference type="Proteomes" id="UP000326364"/>
    </source>
</evidence>
<dbReference type="InterPro" id="IPR012910">
    <property type="entry name" value="Plug_dom"/>
</dbReference>
<accession>A0A5J5HW64</accession>
<protein>
    <submittedName>
        <fullName evidence="15">TonB-dependent receptor</fullName>
    </submittedName>
</protein>
<evidence type="ECO:0000313" key="14">
    <source>
        <dbReference type="EMBL" id="KAA9012939.1"/>
    </source>
</evidence>
<dbReference type="PANTHER" id="PTHR47234:SF3">
    <property type="entry name" value="SECRETIN_TONB SHORT N-TERMINAL DOMAIN-CONTAINING PROTEIN"/>
    <property type="match status" value="1"/>
</dbReference>
<proteinExistence type="inferred from homology"/>
<keyword evidence="9 10" id="KW-0998">Cell outer membrane</keyword>
<evidence type="ECO:0000256" key="3">
    <source>
        <dbReference type="ARBA" id="ARBA00022452"/>
    </source>
</evidence>
<name>A0A5J5HW64_9SPHN</name>
<dbReference type="InterPro" id="IPR039426">
    <property type="entry name" value="TonB-dep_rcpt-like"/>
</dbReference>
<evidence type="ECO:0000256" key="1">
    <source>
        <dbReference type="ARBA" id="ARBA00004571"/>
    </source>
</evidence>
<keyword evidence="3 10" id="KW-1134">Transmembrane beta strand</keyword>
<dbReference type="Proteomes" id="UP000325933">
    <property type="component" value="Unassembled WGS sequence"/>
</dbReference>
<comment type="similarity">
    <text evidence="10 11">Belongs to the TonB-dependent receptor family.</text>
</comment>
<dbReference type="GO" id="GO:0009279">
    <property type="term" value="C:cell outer membrane"/>
    <property type="evidence" value="ECO:0007669"/>
    <property type="project" value="UniProtKB-SubCell"/>
</dbReference>
<dbReference type="InterPro" id="IPR037066">
    <property type="entry name" value="Plug_dom_sf"/>
</dbReference>
<dbReference type="Gene3D" id="2.170.130.10">
    <property type="entry name" value="TonB-dependent receptor, plug domain"/>
    <property type="match status" value="1"/>
</dbReference>